<dbReference type="Proteomes" id="UP000318186">
    <property type="component" value="Unassembled WGS sequence"/>
</dbReference>
<evidence type="ECO:0008006" key="3">
    <source>
        <dbReference type="Google" id="ProtNLM"/>
    </source>
</evidence>
<organism evidence="1 2">
    <name type="scientific">Streptomyces brevispora</name>
    <dbReference type="NCBI Taxonomy" id="887462"/>
    <lineage>
        <taxon>Bacteria</taxon>
        <taxon>Bacillati</taxon>
        <taxon>Actinomycetota</taxon>
        <taxon>Actinomycetes</taxon>
        <taxon>Kitasatosporales</taxon>
        <taxon>Streptomycetaceae</taxon>
        <taxon>Streptomyces</taxon>
    </lineage>
</organism>
<accession>A0A561UYR5</accession>
<evidence type="ECO:0000313" key="2">
    <source>
        <dbReference type="Proteomes" id="UP000318186"/>
    </source>
</evidence>
<protein>
    <recommendedName>
        <fullName evidence="3">DUF218 domain-containing protein</fullName>
    </recommendedName>
</protein>
<gene>
    <name evidence="1" type="ORF">FHX80_112971</name>
</gene>
<proteinExistence type="predicted"/>
<dbReference type="AlphaFoldDB" id="A0A561UYR5"/>
<sequence length="124" mass="13826">MLLVSKPHMERRSFATARKLWPDVEILCASEPLEFDDYVMSMGGEKHVLDMPTKLFAADFWRECEATDGKRGMLADPASAAARARVHRDLRTADRLLAARLEAVGECLPLHTGHGVVLHNDAGW</sequence>
<reference evidence="1 2" key="1">
    <citation type="submission" date="2019-06" db="EMBL/GenBank/DDBJ databases">
        <title>Sequencing the genomes of 1000 actinobacteria strains.</title>
        <authorList>
            <person name="Klenk H.-P."/>
        </authorList>
    </citation>
    <scope>NUCLEOTIDE SEQUENCE [LARGE SCALE GENOMIC DNA]</scope>
    <source>
        <strain evidence="1 2">DSM 42059</strain>
    </source>
</reference>
<name>A0A561UYR5_9ACTN</name>
<dbReference type="EMBL" id="VIWW01000001">
    <property type="protein sequence ID" value="TWG04518.1"/>
    <property type="molecule type" value="Genomic_DNA"/>
</dbReference>
<comment type="caution">
    <text evidence="1">The sequence shown here is derived from an EMBL/GenBank/DDBJ whole genome shotgun (WGS) entry which is preliminary data.</text>
</comment>
<evidence type="ECO:0000313" key="1">
    <source>
        <dbReference type="EMBL" id="TWG04518.1"/>
    </source>
</evidence>